<evidence type="ECO:0000313" key="3">
    <source>
        <dbReference type="EMBL" id="OXB16654.1"/>
    </source>
</evidence>
<protein>
    <recommendedName>
        <fullName evidence="6">Lipoprotein</fullName>
    </recommendedName>
</protein>
<dbReference type="RefSeq" id="WP_070907326.1">
    <property type="nucleotide sequence ID" value="NZ_MIKE01000023.1"/>
</dbReference>
<feature type="signal peptide" evidence="1">
    <location>
        <begin position="1"/>
        <end position="20"/>
    </location>
</feature>
<dbReference type="EMBL" id="MUHG01000028">
    <property type="protein sequence ID" value="OXB16654.1"/>
    <property type="molecule type" value="Genomic_DNA"/>
</dbReference>
<reference evidence="2" key="1">
    <citation type="submission" date="2016-09" db="EMBL/GenBank/DDBJ databases">
        <authorList>
            <person name="Capua I."/>
            <person name="De Benedictis P."/>
            <person name="Joannis T."/>
            <person name="Lombin L.H."/>
            <person name="Cattoli G."/>
        </authorList>
    </citation>
    <scope>NUCLEOTIDE SEQUENCE [LARGE SCALE GENOMIC DNA]</scope>
    <source>
        <strain evidence="2">MSU</strain>
    </source>
</reference>
<accession>A0A1S1J694</accession>
<proteinExistence type="predicted"/>
<sequence length="153" mass="18111">MKKILLISLLVLSCNTNKTAQPIDCIENIEYTEFSNENQPTVILDIKINDLSTIKKLENKKLREFIIYSIKKEDRNYFFYEVWKTPIRKENTFSFIIRTNYFSQNISDKEKRIWNKDNITKALSGDVGLIFDKDTIHVKPSKDREITIQLLND</sequence>
<keyword evidence="5" id="KW-1185">Reference proteome</keyword>
<comment type="caution">
    <text evidence="2">The sequence shown here is derived from an EMBL/GenBank/DDBJ whole genome shotgun (WGS) entry which is preliminary data.</text>
</comment>
<evidence type="ECO:0000313" key="2">
    <source>
        <dbReference type="EMBL" id="OHT44995.1"/>
    </source>
</evidence>
<dbReference type="Proteomes" id="UP000198319">
    <property type="component" value="Unassembled WGS sequence"/>
</dbReference>
<gene>
    <name evidence="3" type="ORF">B0A71_19520</name>
    <name evidence="2" type="ORF">BHE19_09780</name>
</gene>
<feature type="chain" id="PRO_5010211126" description="Lipoprotein" evidence="1">
    <location>
        <begin position="21"/>
        <end position="153"/>
    </location>
</feature>
<evidence type="ECO:0008006" key="6">
    <source>
        <dbReference type="Google" id="ProtNLM"/>
    </source>
</evidence>
<organism evidence="2 4">
    <name type="scientific">Flavobacterium tructae</name>
    <dbReference type="NCBI Taxonomy" id="1114873"/>
    <lineage>
        <taxon>Bacteria</taxon>
        <taxon>Pseudomonadati</taxon>
        <taxon>Bacteroidota</taxon>
        <taxon>Flavobacteriia</taxon>
        <taxon>Flavobacteriales</taxon>
        <taxon>Flavobacteriaceae</taxon>
        <taxon>Flavobacterium</taxon>
    </lineage>
</organism>
<keyword evidence="1" id="KW-0732">Signal</keyword>
<evidence type="ECO:0000313" key="4">
    <source>
        <dbReference type="Proteomes" id="UP000180252"/>
    </source>
</evidence>
<dbReference type="STRING" id="1278819.BHE19_09780"/>
<evidence type="ECO:0000313" key="5">
    <source>
        <dbReference type="Proteomes" id="UP000198319"/>
    </source>
</evidence>
<reference evidence="3 5" key="3">
    <citation type="submission" date="2016-11" db="EMBL/GenBank/DDBJ databases">
        <title>Whole genomes of Flavobacteriaceae.</title>
        <authorList>
            <person name="Stine C."/>
            <person name="Li C."/>
            <person name="Tadesse D."/>
        </authorList>
    </citation>
    <scope>NUCLEOTIDE SEQUENCE [LARGE SCALE GENOMIC DNA]</scope>
    <source>
        <strain evidence="3 5">ATCC BAA-2541</strain>
    </source>
</reference>
<name>A0A1S1J694_9FLAO</name>
<evidence type="ECO:0000256" key="1">
    <source>
        <dbReference type="SAM" id="SignalP"/>
    </source>
</evidence>
<dbReference type="OrthoDB" id="1350820at2"/>
<dbReference type="Proteomes" id="UP000180252">
    <property type="component" value="Unassembled WGS sequence"/>
</dbReference>
<reference evidence="4" key="2">
    <citation type="submission" date="2016-09" db="EMBL/GenBank/DDBJ databases">
        <authorList>
            <person name="Chen S."/>
            <person name="Walker E."/>
        </authorList>
    </citation>
    <scope>NUCLEOTIDE SEQUENCE [LARGE SCALE GENOMIC DNA]</scope>
    <source>
        <strain evidence="4">MSU</strain>
    </source>
</reference>
<dbReference type="AlphaFoldDB" id="A0A1S1J694"/>
<dbReference type="EMBL" id="MIKE01000023">
    <property type="protein sequence ID" value="OHT44995.1"/>
    <property type="molecule type" value="Genomic_DNA"/>
</dbReference>